<feature type="compositionally biased region" description="Polar residues" evidence="1">
    <location>
        <begin position="8"/>
        <end position="31"/>
    </location>
</feature>
<evidence type="ECO:0000313" key="3">
    <source>
        <dbReference type="EMBL" id="CAB3263084.1"/>
    </source>
</evidence>
<gene>
    <name evidence="3" type="primary">LOC101242320</name>
</gene>
<evidence type="ECO:0000256" key="1">
    <source>
        <dbReference type="SAM" id="MobiDB-lite"/>
    </source>
</evidence>
<dbReference type="InterPro" id="IPR000906">
    <property type="entry name" value="ZU5_dom"/>
</dbReference>
<proteinExistence type="evidence at transcript level"/>
<feature type="domain" description="ZU5" evidence="2">
    <location>
        <begin position="56"/>
        <end position="192"/>
    </location>
</feature>
<dbReference type="PROSITE" id="PS51145">
    <property type="entry name" value="ZU5"/>
    <property type="match status" value="1"/>
</dbReference>
<evidence type="ECO:0000259" key="2">
    <source>
        <dbReference type="PROSITE" id="PS51145"/>
    </source>
</evidence>
<dbReference type="Pfam" id="PF00791">
    <property type="entry name" value="ZU5"/>
    <property type="match status" value="1"/>
</dbReference>
<sequence length="603" mass="67607">MESDWSIGHTTSMPSQSDNAIDSSETPQMHSPVTVSHNLEERFQLESQLEQRQFVHTDSQSIGSKGGTLTAGGCQVKIPENACDEEVKIVITSCYGYGNSKISVANRMDDFMGWLTPMLKCEPEGFEFKKPIEITLPTCYRNVEEPPVSVTIRHKTNESDWEVLTQCLMDQMTHSFTFPTEHFSEFGIFTTFQTFIGLIKETAIILTLPSYANELVSKIVINVYICDNMESTKDVKGCNILHTNITKRRNKDCDVQIKVFAEHTKAKPDQRHFTLNAGNVKNSWPFLITRTDGKNWNDGENMVTFKILSKDPGLDCETDVFLLKSYFNKCDGDKQNMDLNARDVHLGDVHHHHHLEQSHHGDNITMEKTKNTGTVGSGTTIIGTIDQSRREGDFNMQNAHFAGGNNFGAGTFNVDTGANKSRNVQKIDMKDAQISDCSIFGLGCHVSIPKDQTASPKQPPARDRQSARTSSRPSATSEKPPKRKSCKCNKCGQTETDGVCCKKDVKALQKMQTSSLECIMDHPGFYLCLDPYALEKTYKRNKRAGLITTEGLSQAEKYKLAAKHEYLEFVKDDDDDDDVVPSCVQKAIDEKLHGEDRTLPELK</sequence>
<feature type="region of interest" description="Disordered" evidence="1">
    <location>
        <begin position="450"/>
        <end position="485"/>
    </location>
</feature>
<dbReference type="Gene3D" id="2.60.220.30">
    <property type="match status" value="1"/>
</dbReference>
<organism evidence="3">
    <name type="scientific">Phallusia mammillata</name>
    <dbReference type="NCBI Taxonomy" id="59560"/>
    <lineage>
        <taxon>Eukaryota</taxon>
        <taxon>Metazoa</taxon>
        <taxon>Chordata</taxon>
        <taxon>Tunicata</taxon>
        <taxon>Ascidiacea</taxon>
        <taxon>Phlebobranchia</taxon>
        <taxon>Ascidiidae</taxon>
        <taxon>Phallusia</taxon>
    </lineage>
</organism>
<dbReference type="EMBL" id="LR787222">
    <property type="protein sequence ID" value="CAB3263084.1"/>
    <property type="molecule type" value="mRNA"/>
</dbReference>
<dbReference type="AlphaFoldDB" id="A0A6F9DHZ1"/>
<protein>
    <submittedName>
        <fullName evidence="3">Uncharacterized protein LOC101242320</fullName>
    </submittedName>
</protein>
<feature type="region of interest" description="Disordered" evidence="1">
    <location>
        <begin position="1"/>
        <end position="31"/>
    </location>
</feature>
<reference evidence="3" key="1">
    <citation type="submission" date="2020-04" db="EMBL/GenBank/DDBJ databases">
        <authorList>
            <person name="Neveu A P."/>
        </authorList>
    </citation>
    <scope>NUCLEOTIDE SEQUENCE</scope>
    <source>
        <tissue evidence="3">Whole embryo</tissue>
    </source>
</reference>
<name>A0A6F9DHZ1_9ASCI</name>
<accession>A0A6F9DHZ1</accession>
<feature type="compositionally biased region" description="Low complexity" evidence="1">
    <location>
        <begin position="467"/>
        <end position="477"/>
    </location>
</feature>